<feature type="transmembrane region" description="Helical" evidence="7">
    <location>
        <begin position="182"/>
        <end position="204"/>
    </location>
</feature>
<feature type="transmembrane region" description="Helical" evidence="7">
    <location>
        <begin position="245"/>
        <end position="266"/>
    </location>
</feature>
<feature type="transmembrane region" description="Helical" evidence="7">
    <location>
        <begin position="127"/>
        <end position="146"/>
    </location>
</feature>
<keyword evidence="4 7" id="KW-1133">Transmembrane helix</keyword>
<evidence type="ECO:0000256" key="5">
    <source>
        <dbReference type="ARBA" id="ARBA00023136"/>
    </source>
</evidence>
<name>A0ABW4N2J6_9CAUL</name>
<comment type="similarity">
    <text evidence="2">Belongs to the autoinducer-2 exporter (AI-2E) (TC 2.A.86) family.</text>
</comment>
<protein>
    <submittedName>
        <fullName evidence="8">AI-2E family transporter</fullName>
    </submittedName>
</protein>
<evidence type="ECO:0000256" key="1">
    <source>
        <dbReference type="ARBA" id="ARBA00004141"/>
    </source>
</evidence>
<evidence type="ECO:0000256" key="7">
    <source>
        <dbReference type="SAM" id="Phobius"/>
    </source>
</evidence>
<evidence type="ECO:0000256" key="2">
    <source>
        <dbReference type="ARBA" id="ARBA00009773"/>
    </source>
</evidence>
<evidence type="ECO:0000313" key="9">
    <source>
        <dbReference type="Proteomes" id="UP001597237"/>
    </source>
</evidence>
<dbReference type="EMBL" id="JBHUEY010000001">
    <property type="protein sequence ID" value="MFD1783400.1"/>
    <property type="molecule type" value="Genomic_DNA"/>
</dbReference>
<dbReference type="PANTHER" id="PTHR21716:SF64">
    <property type="entry name" value="AI-2 TRANSPORT PROTEIN TQSA"/>
    <property type="match status" value="1"/>
</dbReference>
<accession>A0ABW4N2J6</accession>
<sequence length="366" mass="40047">MILAVVACGAVLYWLREIFTPLALALFLAVLIDGLVRLIRKHWPWLPKKASLPAALVIALLAFISAVLFIANNAASFALQLVDYTPRLNQLLAQAAAMVGVEVPPTVSQLFQQLNVTAFVRDLAGRLQGFASDAVFVLIYLGFLLASRRGWERKIVGLFPEREERQEAVEAFLRIRDGVEQYLWVQTVTGIMIGVGSWIAMAIAGLDHAAFWAFLIFIASYIPIVGGIVGILLPPVFGLVEFDNYWRAIILLAALQGIQFVVGNIIQPRMQGRSLNMDPVAVLLSLAFWGALWGLPGMFLSTPLTVMAMVILAQFSGTRWIAVLLSEDGEPEKLRDRDPHAAPGEKLPADRSEDTAKAKSKAGSST</sequence>
<organism evidence="8 9">
    <name type="scientific">Phenylobacterium terrae</name>
    <dbReference type="NCBI Taxonomy" id="2665495"/>
    <lineage>
        <taxon>Bacteria</taxon>
        <taxon>Pseudomonadati</taxon>
        <taxon>Pseudomonadota</taxon>
        <taxon>Alphaproteobacteria</taxon>
        <taxon>Caulobacterales</taxon>
        <taxon>Caulobacteraceae</taxon>
        <taxon>Phenylobacterium</taxon>
    </lineage>
</organism>
<evidence type="ECO:0000256" key="4">
    <source>
        <dbReference type="ARBA" id="ARBA00022989"/>
    </source>
</evidence>
<keyword evidence="5 7" id="KW-0472">Membrane</keyword>
<proteinExistence type="inferred from homology"/>
<evidence type="ECO:0000313" key="8">
    <source>
        <dbReference type="EMBL" id="MFD1783400.1"/>
    </source>
</evidence>
<evidence type="ECO:0000256" key="6">
    <source>
        <dbReference type="SAM" id="MobiDB-lite"/>
    </source>
</evidence>
<feature type="transmembrane region" description="Helical" evidence="7">
    <location>
        <begin position="210"/>
        <end position="233"/>
    </location>
</feature>
<dbReference type="InterPro" id="IPR002549">
    <property type="entry name" value="AI-2E-like"/>
</dbReference>
<feature type="transmembrane region" description="Helical" evidence="7">
    <location>
        <begin position="18"/>
        <end position="39"/>
    </location>
</feature>
<dbReference type="PANTHER" id="PTHR21716">
    <property type="entry name" value="TRANSMEMBRANE PROTEIN"/>
    <property type="match status" value="1"/>
</dbReference>
<dbReference type="RefSeq" id="WP_377284095.1">
    <property type="nucleotide sequence ID" value="NZ_JBHRSI010000010.1"/>
</dbReference>
<feature type="transmembrane region" description="Helical" evidence="7">
    <location>
        <begin position="286"/>
        <end position="312"/>
    </location>
</feature>
<feature type="compositionally biased region" description="Basic and acidic residues" evidence="6">
    <location>
        <begin position="347"/>
        <end position="357"/>
    </location>
</feature>
<feature type="compositionally biased region" description="Basic and acidic residues" evidence="6">
    <location>
        <begin position="331"/>
        <end position="340"/>
    </location>
</feature>
<comment type="subcellular location">
    <subcellularLocation>
        <location evidence="1">Membrane</location>
        <topology evidence="1">Multi-pass membrane protein</topology>
    </subcellularLocation>
</comment>
<reference evidence="9" key="1">
    <citation type="journal article" date="2019" name="Int. J. Syst. Evol. Microbiol.">
        <title>The Global Catalogue of Microorganisms (GCM) 10K type strain sequencing project: providing services to taxonomists for standard genome sequencing and annotation.</title>
        <authorList>
            <consortium name="The Broad Institute Genomics Platform"/>
            <consortium name="The Broad Institute Genome Sequencing Center for Infectious Disease"/>
            <person name="Wu L."/>
            <person name="Ma J."/>
        </authorList>
    </citation>
    <scope>NUCLEOTIDE SEQUENCE [LARGE SCALE GENOMIC DNA]</scope>
    <source>
        <strain evidence="9">DFY28</strain>
    </source>
</reference>
<comment type="caution">
    <text evidence="8">The sequence shown here is derived from an EMBL/GenBank/DDBJ whole genome shotgun (WGS) entry which is preliminary data.</text>
</comment>
<gene>
    <name evidence="8" type="ORF">ACFSC0_08350</name>
</gene>
<keyword evidence="9" id="KW-1185">Reference proteome</keyword>
<dbReference type="Proteomes" id="UP001597237">
    <property type="component" value="Unassembled WGS sequence"/>
</dbReference>
<keyword evidence="3 7" id="KW-0812">Transmembrane</keyword>
<feature type="transmembrane region" description="Helical" evidence="7">
    <location>
        <begin position="51"/>
        <end position="71"/>
    </location>
</feature>
<evidence type="ECO:0000256" key="3">
    <source>
        <dbReference type="ARBA" id="ARBA00022692"/>
    </source>
</evidence>
<feature type="region of interest" description="Disordered" evidence="6">
    <location>
        <begin position="331"/>
        <end position="366"/>
    </location>
</feature>
<dbReference type="Pfam" id="PF01594">
    <property type="entry name" value="AI-2E_transport"/>
    <property type="match status" value="1"/>
</dbReference>